<evidence type="ECO:0000256" key="8">
    <source>
        <dbReference type="PROSITE-ProRule" id="PRU00108"/>
    </source>
</evidence>
<keyword evidence="11" id="KW-1185">Reference proteome</keyword>
<dbReference type="RefSeq" id="XP_056847052.1">
    <property type="nucleotide sequence ID" value="XM_056991072.1"/>
</dbReference>
<protein>
    <submittedName>
        <fullName evidence="12">BEL1-like homeodomain protein 9</fullName>
    </submittedName>
</protein>
<proteinExistence type="inferred from homology"/>
<evidence type="ECO:0000256" key="4">
    <source>
        <dbReference type="ARBA" id="ARBA00023125"/>
    </source>
</evidence>
<evidence type="ECO:0000256" key="9">
    <source>
        <dbReference type="SAM" id="MobiDB-lite"/>
    </source>
</evidence>
<feature type="DNA-binding region" description="Homeobox" evidence="8">
    <location>
        <begin position="365"/>
        <end position="405"/>
    </location>
</feature>
<keyword evidence="5 8" id="KW-0371">Homeobox</keyword>
<evidence type="ECO:0000256" key="1">
    <source>
        <dbReference type="ARBA" id="ARBA00004123"/>
    </source>
</evidence>
<evidence type="ECO:0000256" key="5">
    <source>
        <dbReference type="ARBA" id="ARBA00023155"/>
    </source>
</evidence>
<organism evidence="11 12">
    <name type="scientific">Raphanus sativus</name>
    <name type="common">Radish</name>
    <name type="synonym">Raphanus raphanistrum var. sativus</name>
    <dbReference type="NCBI Taxonomy" id="3726"/>
    <lineage>
        <taxon>Eukaryota</taxon>
        <taxon>Viridiplantae</taxon>
        <taxon>Streptophyta</taxon>
        <taxon>Embryophyta</taxon>
        <taxon>Tracheophyta</taxon>
        <taxon>Spermatophyta</taxon>
        <taxon>Magnoliopsida</taxon>
        <taxon>eudicotyledons</taxon>
        <taxon>Gunneridae</taxon>
        <taxon>Pentapetalae</taxon>
        <taxon>rosids</taxon>
        <taxon>malvids</taxon>
        <taxon>Brassicales</taxon>
        <taxon>Brassicaceae</taxon>
        <taxon>Brassiceae</taxon>
        <taxon>Raphanus</taxon>
    </lineage>
</organism>
<dbReference type="InterPro" id="IPR006563">
    <property type="entry name" value="POX_dom"/>
</dbReference>
<sequence>MADAYEPYHVLQQSRREKLRIPSLDSHFHFHHPHPPSSSGVGAGVYPLSDSDYLAAGGFHSNNNSHISNPSYSNFMGFLGGPSSSSSNAVAVAGDHSFHDGLSPGDVLVFKPEPLSLSLSSHPRLTYDLVVPGVVNSGFSRSAAETAAAAVTVASRSSGPLGPFTGYASILKGSRFLKPAQILLDEFCNVGHGIYTDKNIDGDDSSMLFDPTVESLCGGGGEYMKNKSKLISMLDEVYKRYKQYYEQLQAVMGSFECVAGLGHAAPYASLTLKALSRHFKCLKNAITEQLQFSTNNKIQQQQSGHLMITENRTESMRFGGSDSSRGLCSAGQRHGFPDNHAPVWRPHRGLPERAVTVLRAWLFDHFLHPYPTDTDKLMLAKQTGLSRNQVSNWFINARVRVWKPMVEEIHMLETRQSQRPSSSSWRDERNTTAVLPDNNNPSSSPAQQRANNSSSPARRVQNDGVHGTTTNNNNNFMNAGNSGSGGAVGFSYGIASSNVAGMSSSTNGGVSLTLGLHHQIGLPEPFPMTTAQRFGLDGGSSGGGGESYGGGGGYEVQNRQFGRDFIGGSNPQFLHDFVG</sequence>
<keyword evidence="4 8" id="KW-0238">DNA-binding</keyword>
<dbReference type="OrthoDB" id="10056939at2759"/>
<dbReference type="InterPro" id="IPR009057">
    <property type="entry name" value="Homeodomain-like_sf"/>
</dbReference>
<dbReference type="KEGG" id="rsz:108838737"/>
<dbReference type="SMART" id="SM00574">
    <property type="entry name" value="POX"/>
    <property type="match status" value="1"/>
</dbReference>
<dbReference type="GO" id="GO:0003677">
    <property type="term" value="F:DNA binding"/>
    <property type="evidence" value="ECO:0007669"/>
    <property type="project" value="UniProtKB-UniRule"/>
</dbReference>
<dbReference type="CDD" id="cd00086">
    <property type="entry name" value="homeodomain"/>
    <property type="match status" value="1"/>
</dbReference>
<feature type="domain" description="Homeobox" evidence="10">
    <location>
        <begin position="363"/>
        <end position="404"/>
    </location>
</feature>
<dbReference type="Pfam" id="PF05920">
    <property type="entry name" value="Homeobox_KN"/>
    <property type="match status" value="1"/>
</dbReference>
<feature type="region of interest" description="Disordered" evidence="9">
    <location>
        <begin position="531"/>
        <end position="554"/>
    </location>
</feature>
<dbReference type="PROSITE" id="PS50071">
    <property type="entry name" value="HOMEOBOX_2"/>
    <property type="match status" value="1"/>
</dbReference>
<dbReference type="GO" id="GO:0005634">
    <property type="term" value="C:nucleus"/>
    <property type="evidence" value="ECO:0007669"/>
    <property type="project" value="UniProtKB-SubCell"/>
</dbReference>
<keyword evidence="3" id="KW-0805">Transcription regulation</keyword>
<dbReference type="SMART" id="SM00389">
    <property type="entry name" value="HOX"/>
    <property type="match status" value="1"/>
</dbReference>
<dbReference type="Proteomes" id="UP000504610">
    <property type="component" value="Chromosome 7"/>
</dbReference>
<evidence type="ECO:0000256" key="3">
    <source>
        <dbReference type="ARBA" id="ARBA00023015"/>
    </source>
</evidence>
<evidence type="ECO:0000259" key="10">
    <source>
        <dbReference type="PROSITE" id="PS50071"/>
    </source>
</evidence>
<evidence type="ECO:0000313" key="11">
    <source>
        <dbReference type="Proteomes" id="UP000504610"/>
    </source>
</evidence>
<feature type="compositionally biased region" description="Low complexity" evidence="9">
    <location>
        <begin position="464"/>
        <end position="478"/>
    </location>
</feature>
<keyword evidence="6" id="KW-0804">Transcription</keyword>
<reference evidence="12" key="2">
    <citation type="submission" date="2025-08" db="UniProtKB">
        <authorList>
            <consortium name="RefSeq"/>
        </authorList>
    </citation>
    <scope>IDENTIFICATION</scope>
    <source>
        <tissue evidence="12">Leaf</tissue>
    </source>
</reference>
<dbReference type="InterPro" id="IPR050224">
    <property type="entry name" value="TALE_homeobox"/>
</dbReference>
<dbReference type="Gene3D" id="1.10.10.60">
    <property type="entry name" value="Homeodomain-like"/>
    <property type="match status" value="1"/>
</dbReference>
<evidence type="ECO:0000256" key="2">
    <source>
        <dbReference type="ARBA" id="ARBA00006454"/>
    </source>
</evidence>
<dbReference type="Pfam" id="PF07526">
    <property type="entry name" value="POX"/>
    <property type="match status" value="1"/>
</dbReference>
<dbReference type="InterPro" id="IPR001356">
    <property type="entry name" value="HD"/>
</dbReference>
<evidence type="ECO:0000313" key="12">
    <source>
        <dbReference type="RefSeq" id="XP_056847052.1"/>
    </source>
</evidence>
<feature type="compositionally biased region" description="Gly residues" evidence="9">
    <location>
        <begin position="536"/>
        <end position="554"/>
    </location>
</feature>
<reference evidence="11" key="1">
    <citation type="journal article" date="2019" name="Database">
        <title>The radish genome database (RadishGD): an integrated information resource for radish genomics.</title>
        <authorList>
            <person name="Yu H.J."/>
            <person name="Baek S."/>
            <person name="Lee Y.J."/>
            <person name="Cho A."/>
            <person name="Mun J.H."/>
        </authorList>
    </citation>
    <scope>NUCLEOTIDE SEQUENCE [LARGE SCALE GENOMIC DNA]</scope>
    <source>
        <strain evidence="11">cv. WK10039</strain>
    </source>
</reference>
<comment type="similarity">
    <text evidence="2">Belongs to the TALE/BELL homeobox family.</text>
</comment>
<feature type="compositionally biased region" description="Polar residues" evidence="9">
    <location>
        <begin position="431"/>
        <end position="456"/>
    </location>
</feature>
<feature type="compositionally biased region" description="Low complexity" evidence="9">
    <location>
        <begin position="415"/>
        <end position="424"/>
    </location>
</feature>
<dbReference type="GO" id="GO:0006355">
    <property type="term" value="P:regulation of DNA-templated transcription"/>
    <property type="evidence" value="ECO:0007669"/>
    <property type="project" value="InterPro"/>
</dbReference>
<name>A0A9W3C6E8_RAPSA</name>
<dbReference type="GeneID" id="108838737"/>
<keyword evidence="7 8" id="KW-0539">Nucleus</keyword>
<comment type="subcellular location">
    <subcellularLocation>
        <location evidence="1 8">Nucleus</location>
    </subcellularLocation>
</comment>
<dbReference type="InterPro" id="IPR008422">
    <property type="entry name" value="KN_HD"/>
</dbReference>
<evidence type="ECO:0000256" key="6">
    <source>
        <dbReference type="ARBA" id="ARBA00023163"/>
    </source>
</evidence>
<gene>
    <name evidence="12" type="primary">LOC108838737</name>
</gene>
<dbReference type="PANTHER" id="PTHR11850">
    <property type="entry name" value="HOMEOBOX PROTEIN TRANSCRIPTION FACTORS"/>
    <property type="match status" value="1"/>
</dbReference>
<accession>A0A9W3C6E8</accession>
<dbReference type="SUPFAM" id="SSF46689">
    <property type="entry name" value="Homeodomain-like"/>
    <property type="match status" value="1"/>
</dbReference>
<dbReference type="FunFam" id="1.10.10.60:FF:000117">
    <property type="entry name" value="BEL1-like homeodomain protein 9"/>
    <property type="match status" value="1"/>
</dbReference>
<dbReference type="AlphaFoldDB" id="A0A9W3C6E8"/>
<feature type="region of interest" description="Disordered" evidence="9">
    <location>
        <begin position="413"/>
        <end position="478"/>
    </location>
</feature>
<evidence type="ECO:0000256" key="7">
    <source>
        <dbReference type="ARBA" id="ARBA00023242"/>
    </source>
</evidence>